<dbReference type="EMBL" id="CAXAMM010018668">
    <property type="protein sequence ID" value="CAK9043904.1"/>
    <property type="molecule type" value="Genomic_DNA"/>
</dbReference>
<protein>
    <recommendedName>
        <fullName evidence="1">Ubiquitin-like domain-containing protein</fullName>
    </recommendedName>
</protein>
<evidence type="ECO:0000259" key="1">
    <source>
        <dbReference type="PROSITE" id="PS50053"/>
    </source>
</evidence>
<organism evidence="2 3">
    <name type="scientific">Durusdinium trenchii</name>
    <dbReference type="NCBI Taxonomy" id="1381693"/>
    <lineage>
        <taxon>Eukaryota</taxon>
        <taxon>Sar</taxon>
        <taxon>Alveolata</taxon>
        <taxon>Dinophyceae</taxon>
        <taxon>Suessiales</taxon>
        <taxon>Symbiodiniaceae</taxon>
        <taxon>Durusdinium</taxon>
    </lineage>
</organism>
<dbReference type="Pfam" id="PF00240">
    <property type="entry name" value="ubiquitin"/>
    <property type="match status" value="1"/>
</dbReference>
<comment type="caution">
    <text evidence="2">The sequence shown here is derived from an EMBL/GenBank/DDBJ whole genome shotgun (WGS) entry which is preliminary data.</text>
</comment>
<dbReference type="InterPro" id="IPR029071">
    <property type="entry name" value="Ubiquitin-like_domsf"/>
</dbReference>
<dbReference type="PROSITE" id="PS50053">
    <property type="entry name" value="UBIQUITIN_2"/>
    <property type="match status" value="1"/>
</dbReference>
<dbReference type="CDD" id="cd17039">
    <property type="entry name" value="Ubl_ubiquitin_like"/>
    <property type="match status" value="1"/>
</dbReference>
<keyword evidence="3" id="KW-1185">Reference proteome</keyword>
<dbReference type="Proteomes" id="UP001642464">
    <property type="component" value="Unassembled WGS sequence"/>
</dbReference>
<name>A0ABP0LXF4_9DINO</name>
<sequence>MTLSSATMAKLRVIALSGEEVREITMTDLGEETPISELLQRCAEPQCRIKLLFEGQELKPCMSLSEAGLQSGDTLTRVVCPKSETELRLEELFAELRECWRQMCEDLLQMREELLDEPEHDLHTRQRIEAEKRQQIEAEKQRLWARLLESVEKPNQRHDMNRRELKGKEWKRAARLSNRTPSRHCRRWR</sequence>
<dbReference type="SUPFAM" id="SSF54236">
    <property type="entry name" value="Ubiquitin-like"/>
    <property type="match status" value="1"/>
</dbReference>
<accession>A0ABP0LXF4</accession>
<dbReference type="InterPro" id="IPR000626">
    <property type="entry name" value="Ubiquitin-like_dom"/>
</dbReference>
<feature type="domain" description="Ubiquitin-like" evidence="1">
    <location>
        <begin position="25"/>
        <end position="79"/>
    </location>
</feature>
<evidence type="ECO:0000313" key="2">
    <source>
        <dbReference type="EMBL" id="CAK9043904.1"/>
    </source>
</evidence>
<proteinExistence type="predicted"/>
<reference evidence="2 3" key="1">
    <citation type="submission" date="2024-02" db="EMBL/GenBank/DDBJ databases">
        <authorList>
            <person name="Chen Y."/>
            <person name="Shah S."/>
            <person name="Dougan E. K."/>
            <person name="Thang M."/>
            <person name="Chan C."/>
        </authorList>
    </citation>
    <scope>NUCLEOTIDE SEQUENCE [LARGE SCALE GENOMIC DNA]</scope>
</reference>
<gene>
    <name evidence="2" type="ORF">SCF082_LOCUS25026</name>
</gene>
<evidence type="ECO:0000313" key="3">
    <source>
        <dbReference type="Proteomes" id="UP001642464"/>
    </source>
</evidence>